<dbReference type="SUPFAM" id="SSF57756">
    <property type="entry name" value="Retrovirus zinc finger-like domains"/>
    <property type="match status" value="1"/>
</dbReference>
<reference evidence="1" key="2">
    <citation type="submission" date="2021-09" db="EMBL/GenBank/DDBJ databases">
        <authorList>
            <person name="Jia N."/>
            <person name="Wang J."/>
            <person name="Shi W."/>
            <person name="Du L."/>
            <person name="Sun Y."/>
            <person name="Zhan W."/>
            <person name="Jiang J."/>
            <person name="Wang Q."/>
            <person name="Zhang B."/>
            <person name="Ji P."/>
            <person name="Sakyi L.B."/>
            <person name="Cui X."/>
            <person name="Yuan T."/>
            <person name="Jiang B."/>
            <person name="Yang W."/>
            <person name="Lam T.T.-Y."/>
            <person name="Chang Q."/>
            <person name="Ding S."/>
            <person name="Wang X."/>
            <person name="Zhu J."/>
            <person name="Ruan X."/>
            <person name="Zhao L."/>
            <person name="Wei J."/>
            <person name="Que T."/>
            <person name="Du C."/>
            <person name="Cheng J."/>
            <person name="Dai P."/>
            <person name="Han X."/>
            <person name="Huang E."/>
            <person name="Gao Y."/>
            <person name="Liu J."/>
            <person name="Shao H."/>
            <person name="Ye R."/>
            <person name="Li L."/>
            <person name="Wei W."/>
            <person name="Wang X."/>
            <person name="Wang C."/>
            <person name="Huo Q."/>
            <person name="Li W."/>
            <person name="Guo W."/>
            <person name="Chen H."/>
            <person name="Chen S."/>
            <person name="Zhou L."/>
            <person name="Zhou L."/>
            <person name="Ni X."/>
            <person name="Tian J."/>
            <person name="Zhou Y."/>
            <person name="Sheng Y."/>
            <person name="Liu T."/>
            <person name="Pan Y."/>
            <person name="Xia L."/>
            <person name="Li J."/>
            <person name="Zhao F."/>
            <person name="Cao W."/>
        </authorList>
    </citation>
    <scope>NUCLEOTIDE SEQUENCE</scope>
    <source>
        <strain evidence="1">Rmic-2018</strain>
        <tissue evidence="1">Larvae</tissue>
    </source>
</reference>
<dbReference type="Gene3D" id="4.10.60.10">
    <property type="entry name" value="Zinc finger, CCHC-type"/>
    <property type="match status" value="1"/>
</dbReference>
<dbReference type="EMBL" id="JABSTU010000011">
    <property type="protein sequence ID" value="KAH8009310.1"/>
    <property type="molecule type" value="Genomic_DNA"/>
</dbReference>
<reference evidence="1" key="1">
    <citation type="journal article" date="2020" name="Cell">
        <title>Large-Scale Comparative Analyses of Tick Genomes Elucidate Their Genetic Diversity and Vector Capacities.</title>
        <authorList>
            <consortium name="Tick Genome and Microbiome Consortium (TIGMIC)"/>
            <person name="Jia N."/>
            <person name="Wang J."/>
            <person name="Shi W."/>
            <person name="Du L."/>
            <person name="Sun Y."/>
            <person name="Zhan W."/>
            <person name="Jiang J.F."/>
            <person name="Wang Q."/>
            <person name="Zhang B."/>
            <person name="Ji P."/>
            <person name="Bell-Sakyi L."/>
            <person name="Cui X.M."/>
            <person name="Yuan T.T."/>
            <person name="Jiang B.G."/>
            <person name="Yang W.F."/>
            <person name="Lam T.T."/>
            <person name="Chang Q.C."/>
            <person name="Ding S.J."/>
            <person name="Wang X.J."/>
            <person name="Zhu J.G."/>
            <person name="Ruan X.D."/>
            <person name="Zhao L."/>
            <person name="Wei J.T."/>
            <person name="Ye R.Z."/>
            <person name="Que T.C."/>
            <person name="Du C.H."/>
            <person name="Zhou Y.H."/>
            <person name="Cheng J.X."/>
            <person name="Dai P.F."/>
            <person name="Guo W.B."/>
            <person name="Han X.H."/>
            <person name="Huang E.J."/>
            <person name="Li L.F."/>
            <person name="Wei W."/>
            <person name="Gao Y.C."/>
            <person name="Liu J.Z."/>
            <person name="Shao H.Z."/>
            <person name="Wang X."/>
            <person name="Wang C.C."/>
            <person name="Yang T.C."/>
            <person name="Huo Q.B."/>
            <person name="Li W."/>
            <person name="Chen H.Y."/>
            <person name="Chen S.E."/>
            <person name="Zhou L.G."/>
            <person name="Ni X.B."/>
            <person name="Tian J.H."/>
            <person name="Sheng Y."/>
            <person name="Liu T."/>
            <person name="Pan Y.S."/>
            <person name="Xia L.Y."/>
            <person name="Li J."/>
            <person name="Zhao F."/>
            <person name="Cao W.C."/>
        </authorList>
    </citation>
    <scope>NUCLEOTIDE SEQUENCE</scope>
    <source>
        <strain evidence="1">Rmic-2018</strain>
    </source>
</reference>
<accession>A0A9J6D543</accession>
<comment type="caution">
    <text evidence="1">The sequence shown here is derived from an EMBL/GenBank/DDBJ whole genome shotgun (WGS) entry which is preliminary data.</text>
</comment>
<evidence type="ECO:0000313" key="1">
    <source>
        <dbReference type="EMBL" id="KAH8009310.1"/>
    </source>
</evidence>
<protein>
    <recommendedName>
        <fullName evidence="3">Tick transposon</fullName>
    </recommendedName>
</protein>
<keyword evidence="2" id="KW-1185">Reference proteome</keyword>
<evidence type="ECO:0008006" key="3">
    <source>
        <dbReference type="Google" id="ProtNLM"/>
    </source>
</evidence>
<organism evidence="1 2">
    <name type="scientific">Rhipicephalus microplus</name>
    <name type="common">Cattle tick</name>
    <name type="synonym">Boophilus microplus</name>
    <dbReference type="NCBI Taxonomy" id="6941"/>
    <lineage>
        <taxon>Eukaryota</taxon>
        <taxon>Metazoa</taxon>
        <taxon>Ecdysozoa</taxon>
        <taxon>Arthropoda</taxon>
        <taxon>Chelicerata</taxon>
        <taxon>Arachnida</taxon>
        <taxon>Acari</taxon>
        <taxon>Parasitiformes</taxon>
        <taxon>Ixodida</taxon>
        <taxon>Ixodoidea</taxon>
        <taxon>Ixodidae</taxon>
        <taxon>Rhipicephalinae</taxon>
        <taxon>Rhipicephalus</taxon>
        <taxon>Boophilus</taxon>
    </lineage>
</organism>
<dbReference type="GO" id="GO:0003676">
    <property type="term" value="F:nucleic acid binding"/>
    <property type="evidence" value="ECO:0007669"/>
    <property type="project" value="InterPro"/>
</dbReference>
<dbReference type="GO" id="GO:0008270">
    <property type="term" value="F:zinc ion binding"/>
    <property type="evidence" value="ECO:0007669"/>
    <property type="project" value="InterPro"/>
</dbReference>
<proteinExistence type="predicted"/>
<dbReference type="Proteomes" id="UP000821866">
    <property type="component" value="Chromosome 9"/>
</dbReference>
<gene>
    <name evidence="1" type="ORF">HPB51_014446</name>
</gene>
<dbReference type="InterPro" id="IPR036875">
    <property type="entry name" value="Znf_CCHC_sf"/>
</dbReference>
<dbReference type="AlphaFoldDB" id="A0A9J6D543"/>
<name>A0A9J6D543_RHIMP</name>
<sequence length="197" mass="21434">MCLRASFKTIWQQSGETTVQVILEIKRLARLCNFGASTDILAFEKIKEGIASSNLWRKIPKIAAEFSIQKALDLAIEERVDHALELAAPSTDAVLSPQTPLRDLPYTLRNVSPFLAASQAGAICSPTATAPSATGASNTGSPASQSTRVGACFPCGSFQHWADAAARPPRNRTCERCRKRGHYESVSRFTRDVPTDR</sequence>
<evidence type="ECO:0000313" key="2">
    <source>
        <dbReference type="Proteomes" id="UP000821866"/>
    </source>
</evidence>